<dbReference type="RefSeq" id="WP_011446629.1">
    <property type="nucleotide sequence ID" value="NC_007794.1"/>
</dbReference>
<dbReference type="eggNOG" id="ENOG5030IJ2">
    <property type="taxonomic scope" value="Bacteria"/>
</dbReference>
<dbReference type="Proteomes" id="UP000009134">
    <property type="component" value="Chromosome"/>
</dbReference>
<dbReference type="EMBL" id="CP000248">
    <property type="protein sequence ID" value="ABD27425.1"/>
    <property type="molecule type" value="Genomic_DNA"/>
</dbReference>
<evidence type="ECO:0000313" key="1">
    <source>
        <dbReference type="EMBL" id="ABD27425.1"/>
    </source>
</evidence>
<dbReference type="HOGENOM" id="CLU_729248_0_0_5"/>
<reference evidence="2" key="1">
    <citation type="submission" date="2006-01" db="EMBL/GenBank/DDBJ databases">
        <title>Complete sequence of Novosphingobium aromaticivorans DSM 12444.</title>
        <authorList>
            <consortium name="US DOE Joint Genome Institute"/>
            <person name="Copeland A."/>
            <person name="Lucas S."/>
            <person name="Lapidus A."/>
            <person name="Barry K."/>
            <person name="Detter J.C."/>
            <person name="Glavina T."/>
            <person name="Hammon N."/>
            <person name="Israni S."/>
            <person name="Pitluck S."/>
            <person name="Chain P."/>
            <person name="Malfatti S."/>
            <person name="Shin M."/>
            <person name="Vergez L."/>
            <person name="Schmutz J."/>
            <person name="Larimer F."/>
            <person name="Land M."/>
            <person name="Kyrpides N."/>
            <person name="Ivanova N."/>
            <person name="Fredrickson J."/>
            <person name="Balkwill D."/>
            <person name="Romine M.F."/>
            <person name="Richardson P."/>
        </authorList>
    </citation>
    <scope>NUCLEOTIDE SEQUENCE [LARGE SCALE GENOMIC DNA]</scope>
    <source>
        <strain evidence="2">ATCC 700278 / DSM 12444 / CCUG 56034 / CIP 105152 / NBRC 16084 / F199</strain>
    </source>
</reference>
<dbReference type="KEGG" id="nar:Saro_2990"/>
<sequence>MNSFNDIVRDLDGVIVTGANVYVYDSSGGLASLFESDGTTPKANPLVSDALGEIEAWTEDGFYSLEYFWNGRKRLIRSNVLIGTAPLDTAVISAAGYATALEVGTAGGWYDSLAAGAADPAVAEGDGYFYLTGSRFYIGQKVGGVGVQKAEFLTTASGLIGMVTGTPLGPINGLSPAADKLPYYTGATTASLADLTAQARTFLAAATAADQQAAIGVSAFIRGLLDDIDAATARATLGVVPGTDVQAYDGDLAAIAALTTTSFGRSLLTMADAAAARSAIGANGSPTVAGSSGTGWAITLGGGIVITVKDITVAAGSTTSQTYGNGHTYSVFARAWIAGDDATGDVSVTVASATSGLSAASVRSNASGSVTVTLFSIGQ</sequence>
<protein>
    <submittedName>
        <fullName evidence="1">Uncharacterized protein</fullName>
    </submittedName>
</protein>
<dbReference type="AlphaFoldDB" id="Q2G3Z8"/>
<accession>Q2G3Z8</accession>
<evidence type="ECO:0000313" key="2">
    <source>
        <dbReference type="Proteomes" id="UP000009134"/>
    </source>
</evidence>
<gene>
    <name evidence="1" type="ordered locus">Saro_2990</name>
</gene>
<keyword evidence="2" id="KW-1185">Reference proteome</keyword>
<name>Q2G3Z8_NOVAD</name>
<organism evidence="1 2">
    <name type="scientific">Novosphingobium aromaticivorans (strain ATCC 700278 / DSM 12444 / CCUG 56034 / CIP 105152 / NBRC 16084 / F199)</name>
    <dbReference type="NCBI Taxonomy" id="279238"/>
    <lineage>
        <taxon>Bacteria</taxon>
        <taxon>Pseudomonadati</taxon>
        <taxon>Pseudomonadota</taxon>
        <taxon>Alphaproteobacteria</taxon>
        <taxon>Sphingomonadales</taxon>
        <taxon>Sphingomonadaceae</taxon>
        <taxon>Novosphingobium</taxon>
    </lineage>
</organism>
<proteinExistence type="predicted"/>
<dbReference type="STRING" id="279238.Saro_2990"/>